<dbReference type="InterPro" id="IPR052752">
    <property type="entry name" value="NACHT-WD_repeat"/>
</dbReference>
<organism evidence="4 5">
    <name type="scientific">Blastococcus deserti</name>
    <dbReference type="NCBI Taxonomy" id="2259033"/>
    <lineage>
        <taxon>Bacteria</taxon>
        <taxon>Bacillati</taxon>
        <taxon>Actinomycetota</taxon>
        <taxon>Actinomycetes</taxon>
        <taxon>Geodermatophilales</taxon>
        <taxon>Geodermatophilaceae</taxon>
        <taxon>Blastococcus</taxon>
    </lineage>
</organism>
<feature type="domain" description="NACHT N-terminal Helical" evidence="2">
    <location>
        <begin position="8"/>
        <end position="178"/>
    </location>
</feature>
<dbReference type="InterPro" id="IPR056884">
    <property type="entry name" value="NPHP3-like_N"/>
</dbReference>
<evidence type="ECO:0000259" key="3">
    <source>
        <dbReference type="Pfam" id="PF24883"/>
    </source>
</evidence>
<dbReference type="SUPFAM" id="SSF52540">
    <property type="entry name" value="P-loop containing nucleoside triphosphate hydrolases"/>
    <property type="match status" value="1"/>
</dbReference>
<dbReference type="PANTHER" id="PTHR19871">
    <property type="entry name" value="BETA TRANSDUCIN-RELATED PROTEIN"/>
    <property type="match status" value="1"/>
</dbReference>
<proteinExistence type="predicted"/>
<dbReference type="InterPro" id="IPR054547">
    <property type="entry name" value="NNH1"/>
</dbReference>
<keyword evidence="1" id="KW-0677">Repeat</keyword>
<gene>
    <name evidence="4" type="ORF">ACFSHS_16280</name>
</gene>
<dbReference type="EMBL" id="JBHUHP010000016">
    <property type="protein sequence ID" value="MFD2093126.1"/>
    <property type="molecule type" value="Genomic_DNA"/>
</dbReference>
<dbReference type="Pfam" id="PF24883">
    <property type="entry name" value="NPHP3_N"/>
    <property type="match status" value="1"/>
</dbReference>
<dbReference type="Gene3D" id="3.40.50.300">
    <property type="entry name" value="P-loop containing nucleotide triphosphate hydrolases"/>
    <property type="match status" value="1"/>
</dbReference>
<dbReference type="RefSeq" id="WP_376878348.1">
    <property type="nucleotide sequence ID" value="NZ_JBHUHP010000016.1"/>
</dbReference>
<sequence>MATAESAAIALGRVVVQKALDALMRDSNLADERRKDLTELRPRTLGEWLRRTDPAGQVENLVRSVDAELEPLVRSEMPRLAPNERAAALWAVVETFRRADLSDRALFDVDLDASKLTHRLFTRLVQVKRAERLSPDGSAFYDRVLERSCDLYVRIVRQVPALVPRALIETLSRLTGLAHGQQDLKEELRLILRLLEERLPMDGGVRLDADAAIADRVQALVRDRGTVVAGRDAAYEKLDRYVSTQAEGPLVVRAPAGFGKTALLAGWTQRPPAEGRVVVSHFFAADRGLTSITEGFRLLLRQLGELAPALAAAEADPDRLPGLLYDALKRWSEHSENRLVVVLDALDEADALPGAPPFPVPLPANVSVLLSTRADDGSRAAVPALGVWARRGTYLDLAPLDREGLRDWLLATGDDRLAGLAADAGFVSRLAAATAGFPLFAHYLLQDLCDAADPQQALPAVPAGGSPPDFAKYVREQYVGLGRDRPDRAAQDLFALVVVAPAPVPQQIVQKRTGLTSVELQGLPWSVLRWLTVQQVDGSAVYAPAHPLLARDFRPRLGEQATEAQDFLVDYCARWREDDTGWTLRWSAAVLAGAGRSDELYALARDVAYRLAQMLADPRQPDLPLATLDAAITHAASERNAPVVGEFLLERAAHAEAVVRGRTPLAALQEGSLEEARRRAALSGAEFSALWTLLLAWELADTGQAEAVAELVADIPEAAPRQLTGRSARVAALCLEPLARSAPHIFARRRRQLLEGADDGIDGDAATALSGLAERLVDDGLDDAALATVRSMGAPRVDPIRVRIARRLAGCGDLDGARRAAGAVRSPRQRVRALAAAARGCVAAGRRVDGDELFRLAREAVAETGDRREWTLADLAEEQAGAGDFTKAGATAQEIGDVLPRSRALLTLVAEQVAAGADPADALTELRRCAESARADRVTLRLATACFRAGARDDARELFSEVLARSASPEDRQDVVDAQLDGEDLDGALQTLRSLEPAWRPQLLERLAVARAAGRGLGAGLELLQDLPIDGERRADVLVALAEHAAATGSASSARSLLAAALSSRPPVAPGADAAEVAIGDLVRTLAENDRLAEARQVLDLLPSGWARSEALPALATALVERGRNDVVAELAGFAEREWDRDRVREAIAAALAERGRHGEAMAEVARIGRIGAANVALVRMGRAAARHRRYDDAEECLAQLRSGSLVVDSERDRILAAVATARFEDSDLDAAGRSIEQMRTEEEVSACLAEMARRAATPAALDAVRGWTQDRLGPLGRLAPLAALVRAGGDRNGDAAALAVSAREVLATLSGAGGREGIPAHRASGWFAEVAADVAIELDRAGRGDLSRRVRSSAYRLPHGAQARRGIYAAYVRAGRRDVAQKALDAMDDDAERARAVRHAMTGAEGQLWGQLADLLIGFTLAAGRRSGVASSARALAAAGDWDRLTVLLRIGAGTLAEACSLCAALAAFSPADGVQLGHHLSSVLSQEGPYSEPPELALGLR</sequence>
<keyword evidence="5" id="KW-1185">Reference proteome</keyword>
<protein>
    <recommendedName>
        <fullName evidence="6">NACHT domain-containing protein</fullName>
    </recommendedName>
</protein>
<evidence type="ECO:0000313" key="5">
    <source>
        <dbReference type="Proteomes" id="UP001597402"/>
    </source>
</evidence>
<evidence type="ECO:0000256" key="1">
    <source>
        <dbReference type="ARBA" id="ARBA00022737"/>
    </source>
</evidence>
<dbReference type="Pfam" id="PF22733">
    <property type="entry name" value="NNH1"/>
    <property type="match status" value="1"/>
</dbReference>
<accession>A0ABW4XCG4</accession>
<reference evidence="5" key="1">
    <citation type="journal article" date="2019" name="Int. J. Syst. Evol. Microbiol.">
        <title>The Global Catalogue of Microorganisms (GCM) 10K type strain sequencing project: providing services to taxonomists for standard genome sequencing and annotation.</title>
        <authorList>
            <consortium name="The Broad Institute Genomics Platform"/>
            <consortium name="The Broad Institute Genome Sequencing Center for Infectious Disease"/>
            <person name="Wu L."/>
            <person name="Ma J."/>
        </authorList>
    </citation>
    <scope>NUCLEOTIDE SEQUENCE [LARGE SCALE GENOMIC DNA]</scope>
    <source>
        <strain evidence="5">JCM 3338</strain>
    </source>
</reference>
<evidence type="ECO:0000313" key="4">
    <source>
        <dbReference type="EMBL" id="MFD2093126.1"/>
    </source>
</evidence>
<dbReference type="PANTHER" id="PTHR19871:SF14">
    <property type="entry name" value="DUF4062 DOMAIN-CONTAINING PROTEIN"/>
    <property type="match status" value="1"/>
</dbReference>
<dbReference type="InterPro" id="IPR027417">
    <property type="entry name" value="P-loop_NTPase"/>
</dbReference>
<feature type="domain" description="Nephrocystin 3-like N-terminal" evidence="3">
    <location>
        <begin position="247"/>
        <end position="350"/>
    </location>
</feature>
<comment type="caution">
    <text evidence="4">The sequence shown here is derived from an EMBL/GenBank/DDBJ whole genome shotgun (WGS) entry which is preliminary data.</text>
</comment>
<evidence type="ECO:0000259" key="2">
    <source>
        <dbReference type="Pfam" id="PF22733"/>
    </source>
</evidence>
<evidence type="ECO:0008006" key="6">
    <source>
        <dbReference type="Google" id="ProtNLM"/>
    </source>
</evidence>
<name>A0ABW4XCG4_9ACTN</name>
<dbReference type="Proteomes" id="UP001597402">
    <property type="component" value="Unassembled WGS sequence"/>
</dbReference>